<gene>
    <name evidence="2" type="ORF">IEQ34_012269</name>
</gene>
<organism evidence="2 3">
    <name type="scientific">Dendrobium chrysotoxum</name>
    <name type="common">Orchid</name>
    <dbReference type="NCBI Taxonomy" id="161865"/>
    <lineage>
        <taxon>Eukaryota</taxon>
        <taxon>Viridiplantae</taxon>
        <taxon>Streptophyta</taxon>
        <taxon>Embryophyta</taxon>
        <taxon>Tracheophyta</taxon>
        <taxon>Spermatophyta</taxon>
        <taxon>Magnoliopsida</taxon>
        <taxon>Liliopsida</taxon>
        <taxon>Asparagales</taxon>
        <taxon>Orchidaceae</taxon>
        <taxon>Epidendroideae</taxon>
        <taxon>Malaxideae</taxon>
        <taxon>Dendrobiinae</taxon>
        <taxon>Dendrobium</taxon>
    </lineage>
</organism>
<proteinExistence type="predicted"/>
<dbReference type="Proteomes" id="UP000775213">
    <property type="component" value="Unassembled WGS sequence"/>
</dbReference>
<keyword evidence="3" id="KW-1185">Reference proteome</keyword>
<feature type="signal peptide" evidence="1">
    <location>
        <begin position="1"/>
        <end position="16"/>
    </location>
</feature>
<evidence type="ECO:0000313" key="2">
    <source>
        <dbReference type="EMBL" id="KAH0459455.1"/>
    </source>
</evidence>
<feature type="chain" id="PRO_5043529562" evidence="1">
    <location>
        <begin position="17"/>
        <end position="60"/>
    </location>
</feature>
<reference evidence="2 3" key="1">
    <citation type="journal article" date="2021" name="Hortic Res">
        <title>Chromosome-scale assembly of the Dendrobium chrysotoxum genome enhances the understanding of orchid evolution.</title>
        <authorList>
            <person name="Zhang Y."/>
            <person name="Zhang G.Q."/>
            <person name="Zhang D."/>
            <person name="Liu X.D."/>
            <person name="Xu X.Y."/>
            <person name="Sun W.H."/>
            <person name="Yu X."/>
            <person name="Zhu X."/>
            <person name="Wang Z.W."/>
            <person name="Zhao X."/>
            <person name="Zhong W.Y."/>
            <person name="Chen H."/>
            <person name="Yin W.L."/>
            <person name="Huang T."/>
            <person name="Niu S.C."/>
            <person name="Liu Z.J."/>
        </authorList>
    </citation>
    <scope>NUCLEOTIDE SEQUENCE [LARGE SCALE GENOMIC DNA]</scope>
    <source>
        <strain evidence="2">Lindl</strain>
    </source>
</reference>
<evidence type="ECO:0000313" key="3">
    <source>
        <dbReference type="Proteomes" id="UP000775213"/>
    </source>
</evidence>
<dbReference type="AlphaFoldDB" id="A0AAV7GW47"/>
<keyword evidence="1" id="KW-0732">Signal</keyword>
<accession>A0AAV7GW47</accession>
<name>A0AAV7GW47_DENCH</name>
<comment type="caution">
    <text evidence="2">The sequence shown here is derived from an EMBL/GenBank/DDBJ whole genome shotgun (WGS) entry which is preliminary data.</text>
</comment>
<sequence length="60" mass="6723">MQFLCTHLILLRLSKSILYSIQAPPLPLPPIIFLDGHLDFPAMKTQASALKLRYEAMKGA</sequence>
<evidence type="ECO:0000256" key="1">
    <source>
        <dbReference type="SAM" id="SignalP"/>
    </source>
</evidence>
<dbReference type="EMBL" id="JAGFBR010000011">
    <property type="protein sequence ID" value="KAH0459455.1"/>
    <property type="molecule type" value="Genomic_DNA"/>
</dbReference>
<protein>
    <submittedName>
        <fullName evidence="2">Uncharacterized protein</fullName>
    </submittedName>
</protein>